<keyword evidence="7 10" id="KW-0472">Membrane</keyword>
<reference evidence="12" key="3">
    <citation type="submission" date="2020-05" db="EMBL/GenBank/DDBJ databases">
        <title>Electrophorus electricus (electric eel) genome, fEleEle1, primary haplotype.</title>
        <authorList>
            <person name="Myers G."/>
            <person name="Meyer A."/>
            <person name="Fedrigo O."/>
            <person name="Formenti G."/>
            <person name="Rhie A."/>
            <person name="Tracey A."/>
            <person name="Sims Y."/>
            <person name="Jarvis E.D."/>
        </authorList>
    </citation>
    <scope>NUCLEOTIDE SEQUENCE [LARGE SCALE GENOMIC DNA]</scope>
</reference>
<evidence type="ECO:0000313" key="12">
    <source>
        <dbReference type="Ensembl" id="ENSEEEP00000008279.2"/>
    </source>
</evidence>
<proteinExistence type="predicted"/>
<evidence type="ECO:0000256" key="4">
    <source>
        <dbReference type="ARBA" id="ARBA00022729"/>
    </source>
</evidence>
<dbReference type="PANTHER" id="PTHR14789">
    <property type="entry name" value="CHONDROLECTIN VARIANT CHODLFDELTAE"/>
    <property type="match status" value="1"/>
</dbReference>
<feature type="compositionally biased region" description="Basic and acidic residues" evidence="9">
    <location>
        <begin position="368"/>
        <end position="378"/>
    </location>
</feature>
<evidence type="ECO:0000256" key="2">
    <source>
        <dbReference type="ARBA" id="ARBA00022553"/>
    </source>
</evidence>
<dbReference type="InterPro" id="IPR001304">
    <property type="entry name" value="C-type_lectin-like"/>
</dbReference>
<dbReference type="InterPro" id="IPR018097">
    <property type="entry name" value="EGF_Ca-bd_CS"/>
</dbReference>
<dbReference type="GeneTree" id="ENSGT01030000234987"/>
<dbReference type="InterPro" id="IPR016186">
    <property type="entry name" value="C-type_lectin-like/link_sf"/>
</dbReference>
<reference evidence="12" key="4">
    <citation type="submission" date="2025-08" db="UniProtKB">
        <authorList>
            <consortium name="Ensembl"/>
        </authorList>
    </citation>
    <scope>IDENTIFICATION</scope>
</reference>
<reference evidence="12" key="5">
    <citation type="submission" date="2025-09" db="UniProtKB">
        <authorList>
            <consortium name="Ensembl"/>
        </authorList>
    </citation>
    <scope>IDENTIFICATION</scope>
</reference>
<keyword evidence="4" id="KW-0732">Signal</keyword>
<keyword evidence="13" id="KW-1185">Reference proteome</keyword>
<feature type="domain" description="C-type lectin" evidence="11">
    <location>
        <begin position="19"/>
        <end position="153"/>
    </location>
</feature>
<feature type="region of interest" description="Disordered" evidence="9">
    <location>
        <begin position="276"/>
        <end position="305"/>
    </location>
</feature>
<comment type="subcellular location">
    <subcellularLocation>
        <location evidence="1">Membrane</location>
        <topology evidence="1">Single-pass type I membrane protein</topology>
    </subcellularLocation>
</comment>
<dbReference type="GO" id="GO:0016020">
    <property type="term" value="C:membrane"/>
    <property type="evidence" value="ECO:0007669"/>
    <property type="project" value="UniProtKB-SubCell"/>
</dbReference>
<feature type="transmembrane region" description="Helical" evidence="10">
    <location>
        <begin position="316"/>
        <end position="341"/>
    </location>
</feature>
<evidence type="ECO:0000256" key="1">
    <source>
        <dbReference type="ARBA" id="ARBA00004479"/>
    </source>
</evidence>
<dbReference type="InterPro" id="IPR051505">
    <property type="entry name" value="C-type_lectin_domain"/>
</dbReference>
<dbReference type="InterPro" id="IPR001881">
    <property type="entry name" value="EGF-like_Ca-bd_dom"/>
</dbReference>
<dbReference type="PANTHER" id="PTHR14789:SF8">
    <property type="entry name" value="C-TYPE LECTIN DOMAIN FAMILY 14 MEMBER A PRECURSOR-RELATED"/>
    <property type="match status" value="1"/>
</dbReference>
<dbReference type="SMART" id="SM00179">
    <property type="entry name" value="EGF_CA"/>
    <property type="match status" value="1"/>
</dbReference>
<name>A0A4W4EBG5_ELEEL</name>
<evidence type="ECO:0000256" key="3">
    <source>
        <dbReference type="ARBA" id="ARBA00022692"/>
    </source>
</evidence>
<evidence type="ECO:0000313" key="13">
    <source>
        <dbReference type="Proteomes" id="UP000314983"/>
    </source>
</evidence>
<protein>
    <recommendedName>
        <fullName evidence="11">C-type lectin domain-containing protein</fullName>
    </recommendedName>
</protein>
<evidence type="ECO:0000256" key="6">
    <source>
        <dbReference type="ARBA" id="ARBA00022989"/>
    </source>
</evidence>
<dbReference type="Ensembl" id="ENSEEET00000008385.2">
    <property type="protein sequence ID" value="ENSEEEP00000008279.2"/>
    <property type="gene ID" value="ENSEEEG00000004332.2"/>
</dbReference>
<feature type="region of interest" description="Disordered" evidence="9">
    <location>
        <begin position="354"/>
        <end position="378"/>
    </location>
</feature>
<organism evidence="12 13">
    <name type="scientific">Electrophorus electricus</name>
    <name type="common">Electric eel</name>
    <name type="synonym">Gymnotus electricus</name>
    <dbReference type="NCBI Taxonomy" id="8005"/>
    <lineage>
        <taxon>Eukaryota</taxon>
        <taxon>Metazoa</taxon>
        <taxon>Chordata</taxon>
        <taxon>Craniata</taxon>
        <taxon>Vertebrata</taxon>
        <taxon>Euteleostomi</taxon>
        <taxon>Actinopterygii</taxon>
        <taxon>Neopterygii</taxon>
        <taxon>Teleostei</taxon>
        <taxon>Ostariophysi</taxon>
        <taxon>Gymnotiformes</taxon>
        <taxon>Gymnotoidei</taxon>
        <taxon>Gymnotidae</taxon>
        <taxon>Electrophorus</taxon>
    </lineage>
</organism>
<dbReference type="GO" id="GO:0032502">
    <property type="term" value="P:developmental process"/>
    <property type="evidence" value="ECO:0007669"/>
    <property type="project" value="UniProtKB-ARBA"/>
</dbReference>
<dbReference type="RefSeq" id="XP_026868998.2">
    <property type="nucleotide sequence ID" value="XM_027013197.2"/>
</dbReference>
<dbReference type="PROSITE" id="PS50041">
    <property type="entry name" value="C_TYPE_LECTIN_2"/>
    <property type="match status" value="1"/>
</dbReference>
<dbReference type="AlphaFoldDB" id="A0A4W4EBG5"/>
<dbReference type="Gene3D" id="3.10.100.10">
    <property type="entry name" value="Mannose-Binding Protein A, subunit A"/>
    <property type="match status" value="1"/>
</dbReference>
<dbReference type="GO" id="GO:0005509">
    <property type="term" value="F:calcium ion binding"/>
    <property type="evidence" value="ECO:0007669"/>
    <property type="project" value="InterPro"/>
</dbReference>
<feature type="transmembrane region" description="Helical" evidence="10">
    <location>
        <begin position="7"/>
        <end position="26"/>
    </location>
</feature>
<dbReference type="Proteomes" id="UP000314983">
    <property type="component" value="Chromosome 13"/>
</dbReference>
<evidence type="ECO:0000256" key="10">
    <source>
        <dbReference type="SAM" id="Phobius"/>
    </source>
</evidence>
<dbReference type="SUPFAM" id="SSF56436">
    <property type="entry name" value="C-type lectin-like"/>
    <property type="match status" value="1"/>
</dbReference>
<keyword evidence="6 10" id="KW-1133">Transmembrane helix</keyword>
<dbReference type="OMA" id="ELPNCLD"/>
<dbReference type="Gene3D" id="2.10.25.10">
    <property type="entry name" value="Laminin"/>
    <property type="match status" value="1"/>
</dbReference>
<evidence type="ECO:0000256" key="5">
    <source>
        <dbReference type="ARBA" id="ARBA00022734"/>
    </source>
</evidence>
<dbReference type="PROSITE" id="PS01187">
    <property type="entry name" value="EGF_CA"/>
    <property type="match status" value="1"/>
</dbReference>
<dbReference type="SUPFAM" id="SSF57196">
    <property type="entry name" value="EGF/Laminin"/>
    <property type="match status" value="1"/>
</dbReference>
<evidence type="ECO:0000256" key="8">
    <source>
        <dbReference type="ARBA" id="ARBA00023157"/>
    </source>
</evidence>
<gene>
    <name evidence="12" type="primary">CLEC14A</name>
</gene>
<keyword evidence="5" id="KW-0430">Lectin</keyword>
<reference evidence="13" key="1">
    <citation type="journal article" date="2014" name="Science">
        <title>Nonhuman genetics. Genomic basis for the convergent evolution of electric organs.</title>
        <authorList>
            <person name="Gallant J.R."/>
            <person name="Traeger L.L."/>
            <person name="Volkening J.D."/>
            <person name="Moffett H."/>
            <person name="Chen P.H."/>
            <person name="Novina C.D."/>
            <person name="Phillips G.N.Jr."/>
            <person name="Anand R."/>
            <person name="Wells G.B."/>
            <person name="Pinch M."/>
            <person name="Guth R."/>
            <person name="Unguez G.A."/>
            <person name="Albert J.S."/>
            <person name="Zakon H.H."/>
            <person name="Samanta M.P."/>
            <person name="Sussman M.R."/>
        </authorList>
    </citation>
    <scope>NUCLEOTIDE SEQUENCE [LARGE SCALE GENOMIC DNA]</scope>
</reference>
<reference evidence="13" key="2">
    <citation type="journal article" date="2017" name="Sci. Adv.">
        <title>A tail of two voltages: Proteomic comparison of the three electric organs of the electric eel.</title>
        <authorList>
            <person name="Traeger L.L."/>
            <person name="Sabat G."/>
            <person name="Barrett-Wilt G.A."/>
            <person name="Wells G.B."/>
            <person name="Sussman M.R."/>
        </authorList>
    </citation>
    <scope>NUCLEOTIDE SEQUENCE [LARGE SCALE GENOMIC DNA]</scope>
</reference>
<evidence type="ECO:0000259" key="11">
    <source>
        <dbReference type="PROSITE" id="PS50041"/>
    </source>
</evidence>
<dbReference type="Pfam" id="PF00059">
    <property type="entry name" value="Lectin_C"/>
    <property type="match status" value="1"/>
</dbReference>
<dbReference type="GO" id="GO:0030246">
    <property type="term" value="F:carbohydrate binding"/>
    <property type="evidence" value="ECO:0007669"/>
    <property type="project" value="UniProtKB-KW"/>
</dbReference>
<dbReference type="CDD" id="cd00054">
    <property type="entry name" value="EGF_CA"/>
    <property type="match status" value="1"/>
</dbReference>
<accession>A0A4W4EBG5</accession>
<keyword evidence="2" id="KW-0597">Phosphoprotein</keyword>
<keyword evidence="8" id="KW-1015">Disulfide bond</keyword>
<dbReference type="GeneID" id="113579342"/>
<evidence type="ECO:0000256" key="7">
    <source>
        <dbReference type="ARBA" id="ARBA00023136"/>
    </source>
</evidence>
<keyword evidence="3 10" id="KW-0812">Transmembrane</keyword>
<evidence type="ECO:0000256" key="9">
    <source>
        <dbReference type="SAM" id="MobiDB-lite"/>
    </source>
</evidence>
<dbReference type="InterPro" id="IPR016187">
    <property type="entry name" value="CTDL_fold"/>
</dbReference>
<dbReference type="STRING" id="8005.ENSEEEP00000008279"/>
<sequence length="378" mass="42365">MDYQSGLYFLNILTVVFSINDIFYTVRLETVSFENAQKSCKEEDGFLTNMSNQSEISNILTAIRDKGNQTFDTFWIGLKKEKGVCVQSSNPLKGFYWTIDNSTTFMANKWKEDPKSTCTNVLCGKISVEYRDTNIRWGLTASHCKQKHPFICKHDGQNDLKLCTKPLIQGSHDIIKKNNDPHTLQITCNRNTFTLTCSRSSQNWKLVGGTETDISKICLECHSGYRKNMNGNCEDINECEQHQICEHDCINTVGSYECVCRNDLCRTTGIMSSFPSPAPTTNSVAHNQPPITKWTSNSTAGSDIHSEGNTEGLSNILVPVIVALLILVVLIVLLAAIARCFHVRRSKELRKRRAKTSKEAVALNGSDSVEKVNEKEAT</sequence>